<dbReference type="EMBL" id="JASODW010000007">
    <property type="protein sequence ID" value="MDK6275423.1"/>
    <property type="molecule type" value="Genomic_DNA"/>
</dbReference>
<dbReference type="AlphaFoldDB" id="A0AAP4C8W5"/>
<evidence type="ECO:0000256" key="2">
    <source>
        <dbReference type="SAM" id="Phobius"/>
    </source>
</evidence>
<keyword evidence="2" id="KW-0472">Membrane</keyword>
<proteinExistence type="predicted"/>
<feature type="transmembrane region" description="Helical" evidence="2">
    <location>
        <begin position="328"/>
        <end position="346"/>
    </location>
</feature>
<feature type="compositionally biased region" description="Basic and acidic residues" evidence="1">
    <location>
        <begin position="12"/>
        <end position="28"/>
    </location>
</feature>
<feature type="transmembrane region" description="Helical" evidence="2">
    <location>
        <begin position="367"/>
        <end position="392"/>
    </location>
</feature>
<keyword evidence="2" id="KW-1133">Transmembrane helix</keyword>
<feature type="compositionally biased region" description="Basic and acidic residues" evidence="1">
    <location>
        <begin position="108"/>
        <end position="121"/>
    </location>
</feature>
<feature type="compositionally biased region" description="Polar residues" evidence="1">
    <location>
        <begin position="1"/>
        <end position="11"/>
    </location>
</feature>
<gene>
    <name evidence="3" type="ORF">QP116_06695</name>
</gene>
<comment type="caution">
    <text evidence="3">The sequence shown here is derived from an EMBL/GenBank/DDBJ whole genome shotgun (WGS) entry which is preliminary data.</text>
</comment>
<feature type="compositionally biased region" description="Basic and acidic residues" evidence="1">
    <location>
        <begin position="58"/>
        <end position="71"/>
    </location>
</feature>
<organism evidence="3 4">
    <name type="scientific">Pseudoglutamicibacter cumminsii</name>
    <dbReference type="NCBI Taxonomy" id="156979"/>
    <lineage>
        <taxon>Bacteria</taxon>
        <taxon>Bacillati</taxon>
        <taxon>Actinomycetota</taxon>
        <taxon>Actinomycetes</taxon>
        <taxon>Micrococcales</taxon>
        <taxon>Micrococcaceae</taxon>
        <taxon>Pseudoglutamicibacter</taxon>
    </lineage>
</organism>
<feature type="transmembrane region" description="Helical" evidence="2">
    <location>
        <begin position="398"/>
        <end position="415"/>
    </location>
</feature>
<evidence type="ECO:0000313" key="3">
    <source>
        <dbReference type="EMBL" id="MDK6275423.1"/>
    </source>
</evidence>
<sequence>MQLPSRWSNPEKNNDRSGEQVDDARDLSDAQSAEVSHGERASESVEGYGETLYFPARIRPETLRFPEREAPFDVDDANAEAARRAAAAEASRERMRKAGKGPHAAQRKSSEQGKSSERNKVSENAAPFDGSLEDAVAMAQEAIAERTARDEQARELTLEESVWEAREALREQSVRHSDPDYKPTEYVPIAVSRRPSSSATQDHAPQTVVIPYNLPEFSAPPEPRAGDVFRRIAATVVSIVAVVASFVLFSGGIPAGLMGQSGARIELAPLVPGLALIPAAALSLLVASGFSWRRNQHSARRQRSTGWVTAATAAAIGGWVASAMTGSWWLAVACAVLWTALAAESVRRLNLLTARTHREYFETDLPAELTLGAGAFIAAWTAGVAATASGWAMPPQGLWAPLALIVASIPVLLAAVSERGRIWAPIAFAWGATWLIIAHIVTLGFNAALIFAAGLTMVGTLIAAITRRNDIRVKEAFIDANLRRSN</sequence>
<name>A0AAP4C8W5_9MICC</name>
<evidence type="ECO:0000313" key="4">
    <source>
        <dbReference type="Proteomes" id="UP001240483"/>
    </source>
</evidence>
<feature type="transmembrane region" description="Helical" evidence="2">
    <location>
        <begin position="273"/>
        <end position="292"/>
    </location>
</feature>
<keyword evidence="2" id="KW-0812">Transmembrane</keyword>
<dbReference type="RefSeq" id="WP_285333270.1">
    <property type="nucleotide sequence ID" value="NZ_JASODW010000007.1"/>
</dbReference>
<protein>
    <submittedName>
        <fullName evidence="3">Uncharacterized protein</fullName>
    </submittedName>
</protein>
<feature type="transmembrane region" description="Helical" evidence="2">
    <location>
        <begin position="304"/>
        <end position="322"/>
    </location>
</feature>
<feature type="transmembrane region" description="Helical" evidence="2">
    <location>
        <begin position="232"/>
        <end position="253"/>
    </location>
</feature>
<feature type="region of interest" description="Disordered" evidence="1">
    <location>
        <begin position="1"/>
        <end position="130"/>
    </location>
</feature>
<feature type="transmembrane region" description="Helical" evidence="2">
    <location>
        <begin position="422"/>
        <end position="441"/>
    </location>
</feature>
<dbReference type="Proteomes" id="UP001240483">
    <property type="component" value="Unassembled WGS sequence"/>
</dbReference>
<reference evidence="3" key="1">
    <citation type="submission" date="2023-05" db="EMBL/GenBank/DDBJ databases">
        <title>Cataloging the Phylogenetic Diversity of Human Bladder Bacteria.</title>
        <authorList>
            <person name="Du J."/>
        </authorList>
    </citation>
    <scope>NUCLEOTIDE SEQUENCE</scope>
    <source>
        <strain evidence="3">UMB9978</strain>
    </source>
</reference>
<accession>A0AAP4C8W5</accession>
<feature type="transmembrane region" description="Helical" evidence="2">
    <location>
        <begin position="447"/>
        <end position="465"/>
    </location>
</feature>
<evidence type="ECO:0000256" key="1">
    <source>
        <dbReference type="SAM" id="MobiDB-lite"/>
    </source>
</evidence>